<dbReference type="Proteomes" id="UP001304895">
    <property type="component" value="Unassembled WGS sequence"/>
</dbReference>
<reference evidence="1" key="1">
    <citation type="journal article" date="2023" name="Mol. Phylogenet. Evol.">
        <title>Genome-scale phylogeny and comparative genomics of the fungal order Sordariales.</title>
        <authorList>
            <person name="Hensen N."/>
            <person name="Bonometti L."/>
            <person name="Westerberg I."/>
            <person name="Brannstrom I.O."/>
            <person name="Guillou S."/>
            <person name="Cros-Aarteil S."/>
            <person name="Calhoun S."/>
            <person name="Haridas S."/>
            <person name="Kuo A."/>
            <person name="Mondo S."/>
            <person name="Pangilinan J."/>
            <person name="Riley R."/>
            <person name="LaButti K."/>
            <person name="Andreopoulos B."/>
            <person name="Lipzen A."/>
            <person name="Chen C."/>
            <person name="Yan M."/>
            <person name="Daum C."/>
            <person name="Ng V."/>
            <person name="Clum A."/>
            <person name="Steindorff A."/>
            <person name="Ohm R.A."/>
            <person name="Martin F."/>
            <person name="Silar P."/>
            <person name="Natvig D.O."/>
            <person name="Lalanne C."/>
            <person name="Gautier V."/>
            <person name="Ament-Velasquez S.L."/>
            <person name="Kruys A."/>
            <person name="Hutchinson M.I."/>
            <person name="Powell A.J."/>
            <person name="Barry K."/>
            <person name="Miller A.N."/>
            <person name="Grigoriev I.V."/>
            <person name="Debuchy R."/>
            <person name="Gladieux P."/>
            <person name="Hiltunen Thoren M."/>
            <person name="Johannesson H."/>
        </authorList>
    </citation>
    <scope>NUCLEOTIDE SEQUENCE</scope>
    <source>
        <strain evidence="1">CBS 123565</strain>
    </source>
</reference>
<gene>
    <name evidence="1" type="ORF">BT67DRAFT_301202</name>
</gene>
<evidence type="ECO:0000313" key="2">
    <source>
        <dbReference type="Proteomes" id="UP001304895"/>
    </source>
</evidence>
<organism evidence="1 2">
    <name type="scientific">Trichocladium antarcticum</name>
    <dbReference type="NCBI Taxonomy" id="1450529"/>
    <lineage>
        <taxon>Eukaryota</taxon>
        <taxon>Fungi</taxon>
        <taxon>Dikarya</taxon>
        <taxon>Ascomycota</taxon>
        <taxon>Pezizomycotina</taxon>
        <taxon>Sordariomycetes</taxon>
        <taxon>Sordariomycetidae</taxon>
        <taxon>Sordariales</taxon>
        <taxon>Chaetomiaceae</taxon>
        <taxon>Trichocladium</taxon>
    </lineage>
</organism>
<name>A0AAN6ZEC9_9PEZI</name>
<evidence type="ECO:0000313" key="1">
    <source>
        <dbReference type="EMBL" id="KAK4134661.1"/>
    </source>
</evidence>
<proteinExistence type="predicted"/>
<dbReference type="AlphaFoldDB" id="A0AAN6ZEC9"/>
<dbReference type="EMBL" id="MU853408">
    <property type="protein sequence ID" value="KAK4134661.1"/>
    <property type="molecule type" value="Genomic_DNA"/>
</dbReference>
<sequence length="149" mass="16057">MSSEPEDLAKGSPLLPFTNYQLFFAGSVPVAHATDRPPFATGPTSIHVPKVWPCPQLVSNGCFLSFTCILQLTPNEIPIRTPLQTEPPVVKHRANQPTSKPPGSPAAWLVWIGPPDAMQPPMPIVLPNGQAATLRAAPPSILLLKHHQL</sequence>
<reference evidence="1" key="2">
    <citation type="submission" date="2023-05" db="EMBL/GenBank/DDBJ databases">
        <authorList>
            <consortium name="Lawrence Berkeley National Laboratory"/>
            <person name="Steindorff A."/>
            <person name="Hensen N."/>
            <person name="Bonometti L."/>
            <person name="Westerberg I."/>
            <person name="Brannstrom I.O."/>
            <person name="Guillou S."/>
            <person name="Cros-Aarteil S."/>
            <person name="Calhoun S."/>
            <person name="Haridas S."/>
            <person name="Kuo A."/>
            <person name="Mondo S."/>
            <person name="Pangilinan J."/>
            <person name="Riley R."/>
            <person name="Labutti K."/>
            <person name="Andreopoulos B."/>
            <person name="Lipzen A."/>
            <person name="Chen C."/>
            <person name="Yanf M."/>
            <person name="Daum C."/>
            <person name="Ng V."/>
            <person name="Clum A."/>
            <person name="Ohm R."/>
            <person name="Martin F."/>
            <person name="Silar P."/>
            <person name="Natvig D."/>
            <person name="Lalanne C."/>
            <person name="Gautier V."/>
            <person name="Ament-Velasquez S.L."/>
            <person name="Kruys A."/>
            <person name="Hutchinson M.I."/>
            <person name="Powell A.J."/>
            <person name="Barry K."/>
            <person name="Miller A.N."/>
            <person name="Grigoriev I.V."/>
            <person name="Debuchy R."/>
            <person name="Gladieux P."/>
            <person name="Thoren M.H."/>
            <person name="Johannesson H."/>
        </authorList>
    </citation>
    <scope>NUCLEOTIDE SEQUENCE</scope>
    <source>
        <strain evidence="1">CBS 123565</strain>
    </source>
</reference>
<keyword evidence="2" id="KW-1185">Reference proteome</keyword>
<accession>A0AAN6ZEC9</accession>
<comment type="caution">
    <text evidence="1">The sequence shown here is derived from an EMBL/GenBank/DDBJ whole genome shotgun (WGS) entry which is preliminary data.</text>
</comment>
<protein>
    <submittedName>
        <fullName evidence="1">Uncharacterized protein</fullName>
    </submittedName>
</protein>